<dbReference type="STRING" id="861299.J421_2007"/>
<evidence type="ECO:0000256" key="3">
    <source>
        <dbReference type="SAM" id="Phobius"/>
    </source>
</evidence>
<dbReference type="PANTHER" id="PTHR43317">
    <property type="entry name" value="THERMOSPERMINE SYNTHASE ACAULIS5"/>
    <property type="match status" value="1"/>
</dbReference>
<dbReference type="SUPFAM" id="SSF53335">
    <property type="entry name" value="S-adenosyl-L-methionine-dependent methyltransferases"/>
    <property type="match status" value="1"/>
</dbReference>
<reference evidence="4 5" key="1">
    <citation type="journal article" date="2014" name="Genome Announc.">
        <title>Genome Sequence and Methylome of Soil Bacterium Gemmatirosa kalamazoonensis KBS708T, a Member of the Rarely Cultivated Gemmatimonadetes Phylum.</title>
        <authorList>
            <person name="Debruyn J.M."/>
            <person name="Radosevich M."/>
            <person name="Wommack K.E."/>
            <person name="Polson S.W."/>
            <person name="Hauser L.J."/>
            <person name="Fawaz M.N."/>
            <person name="Korlach J."/>
            <person name="Tsai Y.C."/>
        </authorList>
    </citation>
    <scope>NUCLEOTIDE SEQUENCE [LARGE SCALE GENOMIC DNA]</scope>
    <source>
        <strain evidence="4 5">KBS708</strain>
    </source>
</reference>
<feature type="transmembrane region" description="Helical" evidence="3">
    <location>
        <begin position="387"/>
        <end position="407"/>
    </location>
</feature>
<protein>
    <submittedName>
        <fullName evidence="4">Spermine synthase</fullName>
    </submittedName>
</protein>
<dbReference type="NCBIfam" id="NF037959">
    <property type="entry name" value="MFS_SpdSyn"/>
    <property type="match status" value="2"/>
</dbReference>
<evidence type="ECO:0000313" key="4">
    <source>
        <dbReference type="EMBL" id="AHG89544.1"/>
    </source>
</evidence>
<feature type="transmembrane region" description="Helical" evidence="3">
    <location>
        <begin position="181"/>
        <end position="201"/>
    </location>
</feature>
<feature type="transmembrane region" description="Helical" evidence="3">
    <location>
        <begin position="443"/>
        <end position="460"/>
    </location>
</feature>
<dbReference type="PANTHER" id="PTHR43317:SF1">
    <property type="entry name" value="THERMOSPERMINE SYNTHASE ACAULIS5"/>
    <property type="match status" value="1"/>
</dbReference>
<evidence type="ECO:0000313" key="5">
    <source>
        <dbReference type="Proteomes" id="UP000019151"/>
    </source>
</evidence>
<keyword evidence="3" id="KW-0812">Transmembrane</keyword>
<dbReference type="InterPro" id="IPR029063">
    <property type="entry name" value="SAM-dependent_MTases_sf"/>
</dbReference>
<feature type="transmembrane region" description="Helical" evidence="3">
    <location>
        <begin position="301"/>
        <end position="320"/>
    </location>
</feature>
<feature type="transmembrane region" description="Helical" evidence="3">
    <location>
        <begin position="153"/>
        <end position="175"/>
    </location>
</feature>
<dbReference type="GO" id="GO:0006596">
    <property type="term" value="P:polyamine biosynthetic process"/>
    <property type="evidence" value="ECO:0007669"/>
    <property type="project" value="UniProtKB-KW"/>
</dbReference>
<organism evidence="4 5">
    <name type="scientific">Gemmatirosa kalamazoonensis</name>
    <dbReference type="NCBI Taxonomy" id="861299"/>
    <lineage>
        <taxon>Bacteria</taxon>
        <taxon>Pseudomonadati</taxon>
        <taxon>Gemmatimonadota</taxon>
        <taxon>Gemmatimonadia</taxon>
        <taxon>Gemmatimonadales</taxon>
        <taxon>Gemmatimonadaceae</taxon>
        <taxon>Gemmatirosa</taxon>
    </lineage>
</organism>
<evidence type="ECO:0000256" key="2">
    <source>
        <dbReference type="SAM" id="MobiDB-lite"/>
    </source>
</evidence>
<proteinExistence type="predicted"/>
<dbReference type="HOGENOM" id="CLU_010122_0_0_0"/>
<accession>W0REK6</accession>
<feature type="transmembrane region" description="Helical" evidence="3">
    <location>
        <begin position="340"/>
        <end position="366"/>
    </location>
</feature>
<feature type="transmembrane region" description="Helical" evidence="3">
    <location>
        <begin position="235"/>
        <end position="259"/>
    </location>
</feature>
<dbReference type="KEGG" id="gba:J421_2007"/>
<dbReference type="EMBL" id="CP007128">
    <property type="protein sequence ID" value="AHG89544.1"/>
    <property type="molecule type" value="Genomic_DNA"/>
</dbReference>
<dbReference type="OrthoDB" id="5516475at2"/>
<feature type="transmembrane region" description="Helical" evidence="3">
    <location>
        <begin position="35"/>
        <end position="57"/>
    </location>
</feature>
<dbReference type="AlphaFoldDB" id="W0REK6"/>
<keyword evidence="5" id="KW-1185">Reference proteome</keyword>
<dbReference type="Proteomes" id="UP000019151">
    <property type="component" value="Chromosome"/>
</dbReference>
<feature type="transmembrane region" description="Helical" evidence="3">
    <location>
        <begin position="271"/>
        <end position="289"/>
    </location>
</feature>
<feature type="transmembrane region" description="Helical" evidence="3">
    <location>
        <begin position="69"/>
        <end position="88"/>
    </location>
</feature>
<dbReference type="Pfam" id="PF01564">
    <property type="entry name" value="Spermine_synth"/>
    <property type="match status" value="1"/>
</dbReference>
<dbReference type="RefSeq" id="WP_025411041.1">
    <property type="nucleotide sequence ID" value="NZ_CP007128.1"/>
</dbReference>
<evidence type="ECO:0000256" key="1">
    <source>
        <dbReference type="ARBA" id="ARBA00023115"/>
    </source>
</evidence>
<name>W0REK6_9BACT</name>
<dbReference type="InParanoid" id="W0REK6"/>
<dbReference type="eggNOG" id="COG4262">
    <property type="taxonomic scope" value="Bacteria"/>
</dbReference>
<sequence length="1027" mass="109343">MLQLLYILFTASGAAGLMYESIWSRYLGLFVGHSAYAQIIVLVIFLGGMSIGAWLAGRRSARLADPLRVYALAELGAGVLGALFHPVFVTVTDAAYHALFPALPAGAAVIAAKWLIAALLILPQSVLLGATFPLMSAGAIRRAAAAPGRTLSLLYFTNSLGAAAGVLVAGFWLLARVGLPGTLLAAAAVNALVAAGAWAIAWSSPPAAAASPDGTQTTLRLDTPRSDVSRPLARALLAVAFGTAVASFVYEVAWLRMLALVVGSATHSFEIMLSVFILGLALGAWWIRARADRLTDPARTLGILQWVMGSVAIATLPVYVRSFDWMVTLLDALDTTTHGYQLFSIARYLLCLAVMLPATFCAGTTLPLITRTLFVRGAGEDAIGRVYAVNTLGSIVGAALAGLVLMPVLGLKWLLVAGALVDVALGFFLLLRVADDARGERPVVATVAAVSLLMLLTVAARTPFHPAVLTSGVYRYARVSRPEDMEMVYYRDGRTATVSVRRQRGSSTLSLATNGKPDASLTSDWLRPDPRDTTRRPLTGDQVTQALLPLIALAHAPNARTAAVIGEGSGMTSHLLLASPRLQRLSTIDIEPEMIRASHAFYPANRRVFDDPRSTFVIDDAKSFFASSRRTFDVIVSEPSNPWVSGVSGLFTDDFYRRVRGWLAPGGVFGQWLHLYEIDDRLVLDVLAALHRNFAAYDVYLVSNADIFVVATNGPRVPTPDWGVVQLPGLAADLRRTLPLDSATLAAARLVDRAALAPLLDEWAPVNSDFHPVLDLGAERTRFMRRRATGFRELTVGRFDPVAAMRGWRVGFGAAPKSPVDLPRANALALGAAVRTAWARASTPGDGVAQAVGAAGDTAALRDALYRRAAYENVLASGRPPADWPRFVAHALDVLDDLHGGTSGVVDTAVYARLFAYLARTGAPPGAAASVHFAHGLAAWDWREAADAADSLVAARARGELWVRPSLLLDGAVVAALRLGDAPRAARLYKATTRGAERDLDDVRTLLLPAWIAAAGGARREAASVQP</sequence>
<keyword evidence="1" id="KW-0620">Polyamine biosynthesis</keyword>
<keyword evidence="3" id="KW-0472">Membrane</keyword>
<feature type="transmembrane region" description="Helical" evidence="3">
    <location>
        <begin position="108"/>
        <end position="132"/>
    </location>
</feature>
<dbReference type="Gene3D" id="3.40.50.150">
    <property type="entry name" value="Vaccinia Virus protein VP39"/>
    <property type="match status" value="1"/>
</dbReference>
<feature type="region of interest" description="Disordered" evidence="2">
    <location>
        <begin position="505"/>
        <end position="537"/>
    </location>
</feature>
<feature type="transmembrane region" description="Helical" evidence="3">
    <location>
        <begin position="413"/>
        <end position="431"/>
    </location>
</feature>
<feature type="compositionally biased region" description="Basic and acidic residues" evidence="2">
    <location>
        <begin position="526"/>
        <end position="535"/>
    </location>
</feature>
<keyword evidence="3" id="KW-1133">Transmembrane helix</keyword>
<gene>
    <name evidence="4" type="ORF">J421_2007</name>
</gene>
<dbReference type="PATRIC" id="fig|861299.3.peg.2043"/>